<dbReference type="GO" id="GO:0016020">
    <property type="term" value="C:membrane"/>
    <property type="evidence" value="ECO:0007669"/>
    <property type="project" value="InterPro"/>
</dbReference>
<dbReference type="InterPro" id="IPR013783">
    <property type="entry name" value="Ig-like_fold"/>
</dbReference>
<dbReference type="InterPro" id="IPR011050">
    <property type="entry name" value="Pectin_lyase_fold/virulence"/>
</dbReference>
<organism evidence="6 7">
    <name type="scientific">Pontiella sulfatireligans</name>
    <dbReference type="NCBI Taxonomy" id="2750658"/>
    <lineage>
        <taxon>Bacteria</taxon>
        <taxon>Pseudomonadati</taxon>
        <taxon>Kiritimatiellota</taxon>
        <taxon>Kiritimatiellia</taxon>
        <taxon>Kiritimatiellales</taxon>
        <taxon>Pontiellaceae</taxon>
        <taxon>Pontiella</taxon>
    </lineage>
</organism>
<evidence type="ECO:0000256" key="2">
    <source>
        <dbReference type="ARBA" id="ARBA00022525"/>
    </source>
</evidence>
<feature type="domain" description="Carbohydrate-binding module family 96" evidence="5">
    <location>
        <begin position="754"/>
        <end position="909"/>
    </location>
</feature>
<evidence type="ECO:0000313" key="7">
    <source>
        <dbReference type="Proteomes" id="UP000346198"/>
    </source>
</evidence>
<dbReference type="RefSeq" id="WP_136060056.1">
    <property type="nucleotide sequence ID" value="NZ_CAAHFH010000001.1"/>
</dbReference>
<evidence type="ECO:0000313" key="6">
    <source>
        <dbReference type="EMBL" id="VGO18588.1"/>
    </source>
</evidence>
<dbReference type="Pfam" id="PF05345">
    <property type="entry name" value="He_PIG"/>
    <property type="match status" value="1"/>
</dbReference>
<evidence type="ECO:0000256" key="4">
    <source>
        <dbReference type="SAM" id="SignalP"/>
    </source>
</evidence>
<keyword evidence="3 4" id="KW-0732">Signal</keyword>
<evidence type="ECO:0000256" key="3">
    <source>
        <dbReference type="ARBA" id="ARBA00022729"/>
    </source>
</evidence>
<evidence type="ECO:0000259" key="5">
    <source>
        <dbReference type="Pfam" id="PF24517"/>
    </source>
</evidence>
<evidence type="ECO:0000256" key="1">
    <source>
        <dbReference type="ARBA" id="ARBA00004613"/>
    </source>
</evidence>
<reference evidence="6 7" key="1">
    <citation type="submission" date="2019-04" db="EMBL/GenBank/DDBJ databases">
        <authorList>
            <person name="Van Vliet M D."/>
        </authorList>
    </citation>
    <scope>NUCLEOTIDE SEQUENCE [LARGE SCALE GENOMIC DNA]</scope>
    <source>
        <strain evidence="6 7">F21</strain>
    </source>
</reference>
<feature type="chain" id="PRO_5025520707" evidence="4">
    <location>
        <begin position="22"/>
        <end position="1299"/>
    </location>
</feature>
<gene>
    <name evidence="6" type="primary">cgiA_14</name>
    <name evidence="6" type="ORF">SCARR_00641</name>
</gene>
<dbReference type="InterPro" id="IPR055372">
    <property type="entry name" value="CBM96"/>
</dbReference>
<sequence length="1299" mass="139683">MKVSRIILPALLMLMTSISYAAPIDDVTFYDASVETHAVVTNVLGFGVTNNGTNDNDSVAFQAAIDYVAAQPGGGDLVVPAGDYVLSGVYPKSNVHILIDKDATLILPYGFMFIYESGGATPLTNLSMRGVGGKFTVLFPSLEDQPAGVSDEDWAVVVEEFNSGASRFIKVHNVHNFYLGNFHVIGNYIKYSTVILTAEGNSFENGGFAHNGTIENISADRQSVGYGLIQIHAAESVLAINLWVDGGVCFRLESGVGSNDQFGGLNNVYGRDLTALNSLGAMLVGPHGHQNGYIDVDGVVVSNSVRGVGGSDGHVVDRYTNYDVLPGTYANGSILRNVEVYFGTNAPLSSKSLSTVAPDLQHLIRSDIGRPYSASDYLGPSLYGGVDGALMWDLEFEGMKIHGNGLQRYAPISTDYEKGYGITEENFHWKDFGLTLDSEWWAVTTNMNAGGTNWLSGNGDAGLLDTTVAGQDNHGLNYWGFSLEDDADADIESDFRYYHQSGGDVGTGMDQAAFGLMLSTDADPASGTNRFSVLANQGAGIGLLGHAGDLAAHTNLNVDTSLGGWSDWFRLKWHIDQGTVNYQGTASLYDSAGNLLFTGPTTDLGIPNGTKIWAGYTTGPNSGGGTVSSFSGLGAVQVDNFHYEKGFINDVPVWVVEKARMYTMVNTPLVTSFPVNSNLRGFIHEPDGTYVVYSKLSGPDWLSIDEKGTLQGTPSLFDIGENEFTILIEDPEGLSATGQVSVTVSPLSGGSFSLLPIDDHSVDSLNPTNNILEGTGRALTVQKNRKEAFLKFDLSAVSGDVVTNAFLRLKVSDPDDNMLQTAWFVSDDSWQQETLVYSNKPAFTAALASDFPVPVKDWWVELDVTDQIQNEWSGDQLFSIGFSSANGFKAGYHSREAIPGYRPELVVQTANTNNAAPVDPGRVIVGQGAMENSAYAVNLNDVVTDPDEDTMFFQIVSGPAWLSVDLDGTTSGTPLAGDVGVNSWEILVTDALNGWTPAVLKISVFLAGSTDHFILNPTADSYVRAGAKTNVNYGTGSSLLVRGGGSREAYLKFDLSAVPGDVFDAVLRLKVTPESSTSPDNQTAYFIPDDSWGETHITWDTKPPAGTALDSALRPGIGSWMELDVTDQVRSEWAGDGAFSVALHSSLTEITYYHSREADAADRPQLVITAGHTGWSEFIQAYGLSGVGTDDTDLDGLTDLQEFARGGNPTNPAVFGSSPWIVYQLDDNVGFHYLAPAYINPGITYHPQWVTNLVTGPWSNVFDFETQNPNPMTDYNETKQTIYGGTNDHLFFRLDVTKP</sequence>
<dbReference type="NCBIfam" id="NF033679">
    <property type="entry name" value="DNRLRE_dom"/>
    <property type="match status" value="2"/>
</dbReference>
<dbReference type="Proteomes" id="UP000346198">
    <property type="component" value="Unassembled WGS sequence"/>
</dbReference>
<name>A0A6C2UEP8_9BACT</name>
<dbReference type="Gene3D" id="2.60.40.10">
    <property type="entry name" value="Immunoglobulins"/>
    <property type="match status" value="2"/>
</dbReference>
<keyword evidence="7" id="KW-1185">Reference proteome</keyword>
<dbReference type="Pfam" id="PF24517">
    <property type="entry name" value="CBM96"/>
    <property type="match status" value="2"/>
</dbReference>
<proteinExistence type="predicted"/>
<dbReference type="EMBL" id="CAAHFH010000001">
    <property type="protein sequence ID" value="VGO18588.1"/>
    <property type="molecule type" value="Genomic_DNA"/>
</dbReference>
<protein>
    <submittedName>
        <fullName evidence="6">Iota-carrageenase</fullName>
    </submittedName>
</protein>
<dbReference type="InterPro" id="IPR012334">
    <property type="entry name" value="Pectin_lyas_fold"/>
</dbReference>
<dbReference type="SUPFAM" id="SSF49313">
    <property type="entry name" value="Cadherin-like"/>
    <property type="match status" value="2"/>
</dbReference>
<dbReference type="InterPro" id="IPR015919">
    <property type="entry name" value="Cadherin-like_sf"/>
</dbReference>
<feature type="domain" description="Carbohydrate-binding module family 96" evidence="5">
    <location>
        <begin position="1015"/>
        <end position="1169"/>
    </location>
</feature>
<comment type="subcellular location">
    <subcellularLocation>
        <location evidence="1">Secreted</location>
    </subcellularLocation>
</comment>
<accession>A0A6C2UEP8</accession>
<dbReference type="Gene3D" id="2.160.20.10">
    <property type="entry name" value="Single-stranded right-handed beta-helix, Pectin lyase-like"/>
    <property type="match status" value="1"/>
</dbReference>
<keyword evidence="2" id="KW-0964">Secreted</keyword>
<dbReference type="GO" id="GO:0005576">
    <property type="term" value="C:extracellular region"/>
    <property type="evidence" value="ECO:0007669"/>
    <property type="project" value="UniProtKB-SubCell"/>
</dbReference>
<feature type="signal peptide" evidence="4">
    <location>
        <begin position="1"/>
        <end position="21"/>
    </location>
</feature>
<dbReference type="SMR" id="A0A6C2UEP8"/>
<dbReference type="GO" id="GO:0005509">
    <property type="term" value="F:calcium ion binding"/>
    <property type="evidence" value="ECO:0007669"/>
    <property type="project" value="InterPro"/>
</dbReference>
<dbReference type="SUPFAM" id="SSF51126">
    <property type="entry name" value="Pectin lyase-like"/>
    <property type="match status" value="1"/>
</dbReference>